<accession>A0A5D2Q1X2</accession>
<evidence type="ECO:0000313" key="2">
    <source>
        <dbReference type="EMBL" id="TYI22083.1"/>
    </source>
</evidence>
<evidence type="ECO:0000256" key="1">
    <source>
        <dbReference type="SAM" id="MobiDB-lite"/>
    </source>
</evidence>
<protein>
    <submittedName>
        <fullName evidence="2">Uncharacterized protein</fullName>
    </submittedName>
</protein>
<gene>
    <name evidence="2" type="ORF">ES332_A06G080200v1</name>
</gene>
<sequence length="116" mass="13449">MALENNLIGCEVRRYNALLTVILHRIPVSTCLRNLRLILNHKLRDGDARQKGSWDPRAEEFDQRQIKNGRSQSPPPPKWIRLNQMRSNGTPMIKTKHCGINTRARRRGPIPPLSHR</sequence>
<name>A0A5D2Q1X2_GOSTO</name>
<dbReference type="AlphaFoldDB" id="A0A5D2Q1X2"/>
<organism evidence="2 3">
    <name type="scientific">Gossypium tomentosum</name>
    <name type="common">Hawaiian cotton</name>
    <name type="synonym">Gossypium sandvicense</name>
    <dbReference type="NCBI Taxonomy" id="34277"/>
    <lineage>
        <taxon>Eukaryota</taxon>
        <taxon>Viridiplantae</taxon>
        <taxon>Streptophyta</taxon>
        <taxon>Embryophyta</taxon>
        <taxon>Tracheophyta</taxon>
        <taxon>Spermatophyta</taxon>
        <taxon>Magnoliopsida</taxon>
        <taxon>eudicotyledons</taxon>
        <taxon>Gunneridae</taxon>
        <taxon>Pentapetalae</taxon>
        <taxon>rosids</taxon>
        <taxon>malvids</taxon>
        <taxon>Malvales</taxon>
        <taxon>Malvaceae</taxon>
        <taxon>Malvoideae</taxon>
        <taxon>Gossypium</taxon>
    </lineage>
</organism>
<dbReference type="EMBL" id="CM017615">
    <property type="protein sequence ID" value="TYI22083.1"/>
    <property type="molecule type" value="Genomic_DNA"/>
</dbReference>
<feature type="compositionally biased region" description="Basic residues" evidence="1">
    <location>
        <begin position="103"/>
        <end position="116"/>
    </location>
</feature>
<evidence type="ECO:0000313" key="3">
    <source>
        <dbReference type="Proteomes" id="UP000322667"/>
    </source>
</evidence>
<proteinExistence type="predicted"/>
<dbReference type="Proteomes" id="UP000322667">
    <property type="component" value="Chromosome A06"/>
</dbReference>
<feature type="region of interest" description="Disordered" evidence="1">
    <location>
        <begin position="46"/>
        <end position="116"/>
    </location>
</feature>
<keyword evidence="3" id="KW-1185">Reference proteome</keyword>
<feature type="compositionally biased region" description="Basic and acidic residues" evidence="1">
    <location>
        <begin position="46"/>
        <end position="65"/>
    </location>
</feature>
<reference evidence="2 3" key="1">
    <citation type="submission" date="2019-07" db="EMBL/GenBank/DDBJ databases">
        <title>WGS assembly of Gossypium tomentosum.</title>
        <authorList>
            <person name="Chen Z.J."/>
            <person name="Sreedasyam A."/>
            <person name="Ando A."/>
            <person name="Song Q."/>
            <person name="De L."/>
            <person name="Hulse-Kemp A."/>
            <person name="Ding M."/>
            <person name="Ye W."/>
            <person name="Kirkbride R."/>
            <person name="Jenkins J."/>
            <person name="Plott C."/>
            <person name="Lovell J."/>
            <person name="Lin Y.-M."/>
            <person name="Vaughn R."/>
            <person name="Liu B."/>
            <person name="Li W."/>
            <person name="Simpson S."/>
            <person name="Scheffler B."/>
            <person name="Saski C."/>
            <person name="Grover C."/>
            <person name="Hu G."/>
            <person name="Conover J."/>
            <person name="Carlson J."/>
            <person name="Shu S."/>
            <person name="Boston L."/>
            <person name="Williams M."/>
            <person name="Peterson D."/>
            <person name="Mcgee K."/>
            <person name="Jones D."/>
            <person name="Wendel J."/>
            <person name="Stelly D."/>
            <person name="Grimwood J."/>
            <person name="Schmutz J."/>
        </authorList>
    </citation>
    <scope>NUCLEOTIDE SEQUENCE [LARGE SCALE GENOMIC DNA]</scope>
    <source>
        <strain evidence="2">7179.01</strain>
    </source>
</reference>